<keyword evidence="2" id="KW-0472">Membrane</keyword>
<accession>A0AA88YRU4</accession>
<dbReference type="GO" id="GO:0106300">
    <property type="term" value="P:protein-DNA covalent cross-linking repair"/>
    <property type="evidence" value="ECO:0007669"/>
    <property type="project" value="TreeGrafter"/>
</dbReference>
<evidence type="ECO:0000313" key="3">
    <source>
        <dbReference type="EMBL" id="KAK3103326.1"/>
    </source>
</evidence>
<dbReference type="AlphaFoldDB" id="A0AA88YRU4"/>
<name>A0AA88YRU4_PINIB</name>
<dbReference type="Gene3D" id="3.20.80.10">
    <property type="entry name" value="Regulatory factor, effector binding domain"/>
    <property type="match status" value="1"/>
</dbReference>
<protein>
    <recommendedName>
        <fullName evidence="5">Testis-expressed sequence 264 protein</fullName>
    </recommendedName>
</protein>
<evidence type="ECO:0000256" key="1">
    <source>
        <dbReference type="SAM" id="MobiDB-lite"/>
    </source>
</evidence>
<dbReference type="Proteomes" id="UP001186944">
    <property type="component" value="Unassembled WGS sequence"/>
</dbReference>
<dbReference type="InterPro" id="IPR011256">
    <property type="entry name" value="Reg_factor_effector_dom_sf"/>
</dbReference>
<dbReference type="PANTHER" id="PTHR15949:SF3">
    <property type="entry name" value="TESTIS-EXPRESSED PROTEIN 264"/>
    <property type="match status" value="1"/>
</dbReference>
<feature type="compositionally biased region" description="Basic and acidic residues" evidence="1">
    <location>
        <begin position="333"/>
        <end position="343"/>
    </location>
</feature>
<dbReference type="GO" id="GO:0061709">
    <property type="term" value="P:reticulophagy"/>
    <property type="evidence" value="ECO:0007669"/>
    <property type="project" value="TreeGrafter"/>
</dbReference>
<comment type="caution">
    <text evidence="3">The sequence shown here is derived from an EMBL/GenBank/DDBJ whole genome shotgun (WGS) entry which is preliminary data.</text>
</comment>
<evidence type="ECO:0000313" key="4">
    <source>
        <dbReference type="Proteomes" id="UP001186944"/>
    </source>
</evidence>
<dbReference type="SUPFAM" id="SSF55136">
    <property type="entry name" value="Probable bacterial effector-binding domain"/>
    <property type="match status" value="1"/>
</dbReference>
<feature type="compositionally biased region" description="Basic and acidic residues" evidence="1">
    <location>
        <begin position="250"/>
        <end position="279"/>
    </location>
</feature>
<keyword evidence="2" id="KW-0812">Transmembrane</keyword>
<evidence type="ECO:0000256" key="2">
    <source>
        <dbReference type="SAM" id="Phobius"/>
    </source>
</evidence>
<dbReference type="EMBL" id="VSWD01000005">
    <property type="protein sequence ID" value="KAK3103326.1"/>
    <property type="molecule type" value="Genomic_DNA"/>
</dbReference>
<keyword evidence="2" id="KW-1133">Transmembrane helix</keyword>
<dbReference type="GO" id="GO:0000421">
    <property type="term" value="C:autophagosome membrane"/>
    <property type="evidence" value="ECO:0007669"/>
    <property type="project" value="TreeGrafter"/>
</dbReference>
<sequence>KNRIMAEFLLIIGIIVLFSCLLLTLAALFYVSGIFHRVEIGTGKPPIGRVVIAYKFTKGPYKEAGHMFTELMKYTPNGYKTLGIYYDDPKLVEPDNLRYAVGTVLSENGSEIDDHVRKVMEDAGYTIFNLPEVSYVVKSSFPFRTTLSILIAVARVYPRLDQYIKEHKLCAHPFIEVYEGSTMYFMCPLAKQNEFYVEEAKEMRRDDDEDGDDIDDDSSLLSTSVVTGDISRDTSYMGSFVDGNVSDSDEDRKSESKEKSFSEECAAKDTKSVMKETEGSKVTVQDLTCPAGTNFQDSGFSSEPAITPQLSPTKEEEEENDGNESGSSFEEISMEKENLPAKE</sequence>
<dbReference type="GO" id="GO:0005634">
    <property type="term" value="C:nucleus"/>
    <property type="evidence" value="ECO:0007669"/>
    <property type="project" value="TreeGrafter"/>
</dbReference>
<feature type="compositionally biased region" description="Polar residues" evidence="1">
    <location>
        <begin position="280"/>
        <end position="301"/>
    </location>
</feature>
<evidence type="ECO:0008006" key="5">
    <source>
        <dbReference type="Google" id="ProtNLM"/>
    </source>
</evidence>
<feature type="compositionally biased region" description="Acidic residues" evidence="1">
    <location>
        <begin position="207"/>
        <end position="218"/>
    </location>
</feature>
<feature type="non-terminal residue" evidence="3">
    <location>
        <position position="1"/>
    </location>
</feature>
<dbReference type="GO" id="GO:0005657">
    <property type="term" value="C:replication fork"/>
    <property type="evidence" value="ECO:0007669"/>
    <property type="project" value="TreeGrafter"/>
</dbReference>
<organism evidence="3 4">
    <name type="scientific">Pinctada imbricata</name>
    <name type="common">Atlantic pearl-oyster</name>
    <name type="synonym">Pinctada martensii</name>
    <dbReference type="NCBI Taxonomy" id="66713"/>
    <lineage>
        <taxon>Eukaryota</taxon>
        <taxon>Metazoa</taxon>
        <taxon>Spiralia</taxon>
        <taxon>Lophotrochozoa</taxon>
        <taxon>Mollusca</taxon>
        <taxon>Bivalvia</taxon>
        <taxon>Autobranchia</taxon>
        <taxon>Pteriomorphia</taxon>
        <taxon>Pterioida</taxon>
        <taxon>Pterioidea</taxon>
        <taxon>Pteriidae</taxon>
        <taxon>Pinctada</taxon>
    </lineage>
</organism>
<feature type="transmembrane region" description="Helical" evidence="2">
    <location>
        <begin position="7"/>
        <end position="31"/>
    </location>
</feature>
<gene>
    <name evidence="3" type="ORF">FSP39_018508</name>
</gene>
<dbReference type="GO" id="GO:0005789">
    <property type="term" value="C:endoplasmic reticulum membrane"/>
    <property type="evidence" value="ECO:0007669"/>
    <property type="project" value="TreeGrafter"/>
</dbReference>
<keyword evidence="4" id="KW-1185">Reference proteome</keyword>
<dbReference type="PANTHER" id="PTHR15949">
    <property type="entry name" value="TESTIS-EXPRESSED PROTEIN 264"/>
    <property type="match status" value="1"/>
</dbReference>
<reference evidence="3" key="1">
    <citation type="submission" date="2019-08" db="EMBL/GenBank/DDBJ databases">
        <title>The improved chromosome-level genome for the pearl oyster Pinctada fucata martensii using PacBio sequencing and Hi-C.</title>
        <authorList>
            <person name="Zheng Z."/>
        </authorList>
    </citation>
    <scope>NUCLEOTIDE SEQUENCE</scope>
    <source>
        <strain evidence="3">ZZ-2019</strain>
        <tissue evidence="3">Adductor muscle</tissue>
    </source>
</reference>
<feature type="region of interest" description="Disordered" evidence="1">
    <location>
        <begin position="201"/>
        <end position="222"/>
    </location>
</feature>
<proteinExistence type="predicted"/>
<feature type="region of interest" description="Disordered" evidence="1">
    <location>
        <begin position="237"/>
        <end position="343"/>
    </location>
</feature>